<accession>A0ABC8KI48</accession>
<keyword evidence="2" id="KW-1185">Reference proteome</keyword>
<gene>
    <name evidence="1" type="ORF">ERUC_LOCUS23962</name>
</gene>
<evidence type="ECO:0000313" key="2">
    <source>
        <dbReference type="Proteomes" id="UP001642260"/>
    </source>
</evidence>
<evidence type="ECO:0000313" key="1">
    <source>
        <dbReference type="EMBL" id="CAH8358206.1"/>
    </source>
</evidence>
<organism evidence="1 2">
    <name type="scientific">Eruca vesicaria subsp. sativa</name>
    <name type="common">Garden rocket</name>
    <name type="synonym">Eruca sativa</name>
    <dbReference type="NCBI Taxonomy" id="29727"/>
    <lineage>
        <taxon>Eukaryota</taxon>
        <taxon>Viridiplantae</taxon>
        <taxon>Streptophyta</taxon>
        <taxon>Embryophyta</taxon>
        <taxon>Tracheophyta</taxon>
        <taxon>Spermatophyta</taxon>
        <taxon>Magnoliopsida</taxon>
        <taxon>eudicotyledons</taxon>
        <taxon>Gunneridae</taxon>
        <taxon>Pentapetalae</taxon>
        <taxon>rosids</taxon>
        <taxon>malvids</taxon>
        <taxon>Brassicales</taxon>
        <taxon>Brassicaceae</taxon>
        <taxon>Brassiceae</taxon>
        <taxon>Eruca</taxon>
    </lineage>
</organism>
<dbReference type="InterPro" id="IPR036879">
    <property type="entry name" value="TF_MADSbox_sf"/>
</dbReference>
<dbReference type="Proteomes" id="UP001642260">
    <property type="component" value="Unassembled WGS sequence"/>
</dbReference>
<protein>
    <submittedName>
        <fullName evidence="1">Uncharacterized protein</fullName>
    </submittedName>
</protein>
<reference evidence="1 2" key="1">
    <citation type="submission" date="2022-03" db="EMBL/GenBank/DDBJ databases">
        <authorList>
            <person name="Macdonald S."/>
            <person name="Ahmed S."/>
            <person name="Newling K."/>
        </authorList>
    </citation>
    <scope>NUCLEOTIDE SEQUENCE [LARGE SCALE GENOMIC DNA]</scope>
</reference>
<proteinExistence type="predicted"/>
<dbReference type="SUPFAM" id="SSF55455">
    <property type="entry name" value="SRF-like"/>
    <property type="match status" value="1"/>
</dbReference>
<name>A0ABC8KI48_ERUVS</name>
<sequence length="81" mass="9155">MVCSIKFTSSFSSSNKLHEFISSNTTTKEIIDPYHTASGVDVWSAHCEECNKPRGKLLDTSRNLRPQINQKAFVEKLSDYS</sequence>
<dbReference type="EMBL" id="CAKOAT010243932">
    <property type="protein sequence ID" value="CAH8358206.1"/>
    <property type="molecule type" value="Genomic_DNA"/>
</dbReference>
<dbReference type="AlphaFoldDB" id="A0ABC8KI48"/>
<comment type="caution">
    <text evidence="1">The sequence shown here is derived from an EMBL/GenBank/DDBJ whole genome shotgun (WGS) entry which is preliminary data.</text>
</comment>